<name>A0A919RHX4_9ACTN</name>
<feature type="compositionally biased region" description="Low complexity" evidence="1">
    <location>
        <begin position="243"/>
        <end position="253"/>
    </location>
</feature>
<dbReference type="GO" id="GO:0003824">
    <property type="term" value="F:catalytic activity"/>
    <property type="evidence" value="ECO:0007669"/>
    <property type="project" value="UniProtKB-ARBA"/>
</dbReference>
<dbReference type="Pfam" id="PF00561">
    <property type="entry name" value="Abhydrolase_1"/>
    <property type="match status" value="1"/>
</dbReference>
<dbReference type="EMBL" id="BOOW01000028">
    <property type="protein sequence ID" value="GII94087.1"/>
    <property type="molecule type" value="Genomic_DNA"/>
</dbReference>
<dbReference type="AlphaFoldDB" id="A0A919RHX4"/>
<dbReference type="SUPFAM" id="SSF53474">
    <property type="entry name" value="alpha/beta-Hydrolases"/>
    <property type="match status" value="1"/>
</dbReference>
<evidence type="ECO:0000313" key="3">
    <source>
        <dbReference type="EMBL" id="GII94087.1"/>
    </source>
</evidence>
<evidence type="ECO:0000259" key="2">
    <source>
        <dbReference type="Pfam" id="PF00561"/>
    </source>
</evidence>
<feature type="domain" description="AB hydrolase-1" evidence="2">
    <location>
        <begin position="20"/>
        <end position="121"/>
    </location>
</feature>
<reference evidence="3" key="1">
    <citation type="submission" date="2021-01" db="EMBL/GenBank/DDBJ databases">
        <title>Whole genome shotgun sequence of Sinosporangium siamense NBRC 109515.</title>
        <authorList>
            <person name="Komaki H."/>
            <person name="Tamura T."/>
        </authorList>
    </citation>
    <scope>NUCLEOTIDE SEQUENCE</scope>
    <source>
        <strain evidence="3">NBRC 109515</strain>
    </source>
</reference>
<keyword evidence="4" id="KW-1185">Reference proteome</keyword>
<evidence type="ECO:0000313" key="4">
    <source>
        <dbReference type="Proteomes" id="UP000606172"/>
    </source>
</evidence>
<gene>
    <name evidence="3" type="ORF">Ssi02_43180</name>
</gene>
<organism evidence="3 4">
    <name type="scientific">Sinosporangium siamense</name>
    <dbReference type="NCBI Taxonomy" id="1367973"/>
    <lineage>
        <taxon>Bacteria</taxon>
        <taxon>Bacillati</taxon>
        <taxon>Actinomycetota</taxon>
        <taxon>Actinomycetes</taxon>
        <taxon>Streptosporangiales</taxon>
        <taxon>Streptosporangiaceae</taxon>
        <taxon>Sinosporangium</taxon>
    </lineage>
</organism>
<evidence type="ECO:0000256" key="1">
    <source>
        <dbReference type="SAM" id="MobiDB-lite"/>
    </source>
</evidence>
<feature type="compositionally biased region" description="Basic residues" evidence="1">
    <location>
        <begin position="289"/>
        <end position="302"/>
    </location>
</feature>
<dbReference type="Proteomes" id="UP000606172">
    <property type="component" value="Unassembled WGS sequence"/>
</dbReference>
<comment type="caution">
    <text evidence="3">The sequence shown here is derived from an EMBL/GenBank/DDBJ whole genome shotgun (WGS) entry which is preliminary data.</text>
</comment>
<sequence length="302" mass="33011">MPSADPNGIFDHLDSAQSIQDLEALRVALGEEKLTFHSSSYGTMLGSQYAETYPRHVRAMVLESVMDHSVARTGTFLETGAAAAQDLFDEFVEWCGSNAGCALHGRDVRAVWKGLLARAESGRLATPPDLVRRLGPTVSSIDLVNAIAFRRFYEGDFTGLAKEIDTMDKSAPVNGPAPRLSPLPPAAPIFCSDWRLPLRDHREYTSLVRRMNAAAPDMPYLLPTPDGGRLHRRADRQPPAPPQADGAPGPARAAVERAARPGDAAPMGRVRRPPVRAEGRAADVQRLGPRQRHQWTLHGEHR</sequence>
<dbReference type="InterPro" id="IPR000073">
    <property type="entry name" value="AB_hydrolase_1"/>
</dbReference>
<proteinExistence type="predicted"/>
<dbReference type="Gene3D" id="3.40.50.1820">
    <property type="entry name" value="alpha/beta hydrolase"/>
    <property type="match status" value="1"/>
</dbReference>
<accession>A0A919RHX4</accession>
<protein>
    <recommendedName>
        <fullName evidence="2">AB hydrolase-1 domain-containing protein</fullName>
    </recommendedName>
</protein>
<feature type="region of interest" description="Disordered" evidence="1">
    <location>
        <begin position="218"/>
        <end position="302"/>
    </location>
</feature>
<dbReference type="InterPro" id="IPR029058">
    <property type="entry name" value="AB_hydrolase_fold"/>
</dbReference>